<gene>
    <name evidence="2" type="ORF">P378_15485</name>
</gene>
<comment type="caution">
    <text evidence="2">The sequence shown here is derived from an EMBL/GenBank/DDBJ whole genome shotgun (WGS) entry which is preliminary data.</text>
</comment>
<name>A0A2C6MDH5_9FIRM</name>
<reference evidence="2 3" key="1">
    <citation type="submission" date="2013-09" db="EMBL/GenBank/DDBJ databases">
        <title>Biodegradation of hydrocarbons in the deep terrestrial subsurface : characterization of a microbial consortium composed of two Desulfotomaculum species originating from a deep geological formation.</title>
        <authorList>
            <person name="Aullo T."/>
            <person name="Berlendis S."/>
            <person name="Lascourreges J.-F."/>
            <person name="Dessort D."/>
            <person name="Saint-Laurent S."/>
            <person name="Schraauwers B."/>
            <person name="Mas J."/>
            <person name="Magot M."/>
            <person name="Ranchou-Peyruse A."/>
        </authorList>
    </citation>
    <scope>NUCLEOTIDE SEQUENCE [LARGE SCALE GENOMIC DNA]</scope>
    <source>
        <strain evidence="2 3">Bs107</strain>
    </source>
</reference>
<proteinExistence type="predicted"/>
<protein>
    <submittedName>
        <fullName evidence="2">Uncharacterized protein</fullName>
    </submittedName>
</protein>
<dbReference type="Proteomes" id="UP000222564">
    <property type="component" value="Unassembled WGS sequence"/>
</dbReference>
<organism evidence="2 3">
    <name type="scientific">Desulforamulus profundi</name>
    <dbReference type="NCBI Taxonomy" id="1383067"/>
    <lineage>
        <taxon>Bacteria</taxon>
        <taxon>Bacillati</taxon>
        <taxon>Bacillota</taxon>
        <taxon>Clostridia</taxon>
        <taxon>Eubacteriales</taxon>
        <taxon>Peptococcaceae</taxon>
        <taxon>Desulforamulus</taxon>
    </lineage>
</organism>
<evidence type="ECO:0000256" key="1">
    <source>
        <dbReference type="SAM" id="Coils"/>
    </source>
</evidence>
<dbReference type="AlphaFoldDB" id="A0A2C6MDH5"/>
<evidence type="ECO:0000313" key="3">
    <source>
        <dbReference type="Proteomes" id="UP000222564"/>
    </source>
</evidence>
<accession>A0A2C6MDH5</accession>
<feature type="coiled-coil region" evidence="1">
    <location>
        <begin position="240"/>
        <end position="288"/>
    </location>
</feature>
<keyword evidence="3" id="KW-1185">Reference proteome</keyword>
<dbReference type="EMBL" id="AWQQ01000088">
    <property type="protein sequence ID" value="PHJ37652.1"/>
    <property type="molecule type" value="Genomic_DNA"/>
</dbReference>
<evidence type="ECO:0000313" key="2">
    <source>
        <dbReference type="EMBL" id="PHJ37652.1"/>
    </source>
</evidence>
<dbReference type="RefSeq" id="WP_099083660.1">
    <property type="nucleotide sequence ID" value="NZ_AWQQ01000088.1"/>
</dbReference>
<keyword evidence="1" id="KW-0175">Coiled coil</keyword>
<dbReference type="OrthoDB" id="1643270at2"/>
<sequence length="425" mass="49677">MDMRELEFLEGFEKRMQIVAAIDSIVNRGNRKMDMERLFEPGQLDNIIFSVLVFIMERTLTEDEECTIDSIAAFVARIVPDYGLDFPLITIRKITEYIIKDILQNGGEARYYPVMRYGQGMAPTRVRLIDDKLKESDRGYVMTYQLTDQGYDLLFRTKEVEQEISFTIEELKLRELIRRKNYKKAIGQSGNLVQMIRQKKNDIRQFMQKIRENIYDVDIREFERLVGSTYTLLEEEYGIMNEIRDMIVLSEERLKEEEASRGTLDEEMKRARSEIAVIRRNINTTIDEQKELILERHGLSKIYKETIADSFSLSLARNYDYEREILVRLERCDESVVPSLWKLLNPLFRPNPDRKLNLLSLFERQARLRQEEDGAEGVAVEELGEDIERLRIKKSTTPIQNSSAVSWSLPPAKEPATGLASCLII</sequence>